<gene>
    <name evidence="3" type="ORF">LTR09_002386</name>
</gene>
<feature type="signal peptide" evidence="1">
    <location>
        <begin position="1"/>
        <end position="19"/>
    </location>
</feature>
<organism evidence="3 4">
    <name type="scientific">Extremus antarcticus</name>
    <dbReference type="NCBI Taxonomy" id="702011"/>
    <lineage>
        <taxon>Eukaryota</taxon>
        <taxon>Fungi</taxon>
        <taxon>Dikarya</taxon>
        <taxon>Ascomycota</taxon>
        <taxon>Pezizomycotina</taxon>
        <taxon>Dothideomycetes</taxon>
        <taxon>Dothideomycetidae</taxon>
        <taxon>Mycosphaerellales</taxon>
        <taxon>Extremaceae</taxon>
        <taxon>Extremus</taxon>
    </lineage>
</organism>
<dbReference type="GO" id="GO:0003824">
    <property type="term" value="F:catalytic activity"/>
    <property type="evidence" value="ECO:0007669"/>
    <property type="project" value="InterPro"/>
</dbReference>
<dbReference type="Gene3D" id="3.60.10.10">
    <property type="entry name" value="Endonuclease/exonuclease/phosphatase"/>
    <property type="match status" value="1"/>
</dbReference>
<keyword evidence="1" id="KW-0732">Signal</keyword>
<evidence type="ECO:0000313" key="3">
    <source>
        <dbReference type="EMBL" id="KAK3056593.1"/>
    </source>
</evidence>
<evidence type="ECO:0000313" key="4">
    <source>
        <dbReference type="Proteomes" id="UP001271007"/>
    </source>
</evidence>
<sequence length="606" mass="65333">MRLLSLLSASVLVYGTASAVTIEQITGSKYLSPLNGQDVSDVTGLVTAKGPSGFWIRSTRPDKKRATSSSLYVFGRTALGNVTVGDIITLGGRITEYRSSVDYVFLTELTAPANINVKSSDNDVTPVVLGQNGLNPPTRQYTSLDNGNVFAVPNNVSQISNVNPNLFPNKFGMDFWESLSGELVTVRSPRAVSKPNQFGDTWVVGAWPTTGNNNRGGLTALPRDANSEAINIITPLDGTDNPQETKLGDELADITGIVQYAFGFYGIYPMTALEVQSLRRPALPPPTKLTSSGRCNGVTIGQYNVENLDPQSTTFDAIAEQIVTYLKSPDLLFLQEIQDNDGATDDGVVDANVTFSQLVSAITNAGSNVAYEYVDIDPVNDQEGGEPGGNIRNAYLYNPATIKLYNPNPGSSTQTTRVLAGPHLSLNPGRIDPLSSAWEDSRVPLAAEWQTVKGGDTFFTVNVHWTSKGGSTSLEGDARPPVNLGVDQRQSQAQTTGSFINQILSRDENAAVIAAGDFNEFAWVQPLKTFVQVSGLLDLDVVAGIPTTERYTYVFGQNSQQLDHMYVSEGASDGARFEHVHLSSWVTYDDQVSDHDPSVARLNVCN</sequence>
<comment type="caution">
    <text evidence="3">The sequence shown here is derived from an EMBL/GenBank/DDBJ whole genome shotgun (WGS) entry which is preliminary data.</text>
</comment>
<dbReference type="PANTHER" id="PTHR42834:SF1">
    <property type="entry name" value="ENDONUCLEASE_EXONUCLEASE_PHOSPHATASE FAMILY PROTEIN (AFU_ORTHOLOGUE AFUA_3G09210)"/>
    <property type="match status" value="1"/>
</dbReference>
<accession>A0AAJ0GFR0</accession>
<keyword evidence="4" id="KW-1185">Reference proteome</keyword>
<feature type="chain" id="PRO_5042573502" description="Endonuclease/exonuclease/phosphatase domain-containing protein" evidence="1">
    <location>
        <begin position="20"/>
        <end position="606"/>
    </location>
</feature>
<dbReference type="EMBL" id="JAWDJX010000005">
    <property type="protein sequence ID" value="KAK3056593.1"/>
    <property type="molecule type" value="Genomic_DNA"/>
</dbReference>
<dbReference type="Pfam" id="PF03372">
    <property type="entry name" value="Exo_endo_phos"/>
    <property type="match status" value="1"/>
</dbReference>
<dbReference type="Proteomes" id="UP001271007">
    <property type="component" value="Unassembled WGS sequence"/>
</dbReference>
<dbReference type="InterPro" id="IPR005135">
    <property type="entry name" value="Endo/exonuclease/phosphatase"/>
</dbReference>
<protein>
    <recommendedName>
        <fullName evidence="2">Endonuclease/exonuclease/phosphatase domain-containing protein</fullName>
    </recommendedName>
</protein>
<name>A0AAJ0GFR0_9PEZI</name>
<dbReference type="SUPFAM" id="SSF56219">
    <property type="entry name" value="DNase I-like"/>
    <property type="match status" value="1"/>
</dbReference>
<proteinExistence type="predicted"/>
<dbReference type="PANTHER" id="PTHR42834">
    <property type="entry name" value="ENDONUCLEASE/EXONUCLEASE/PHOSPHATASE FAMILY PROTEIN (AFU_ORTHOLOGUE AFUA_3G09210)"/>
    <property type="match status" value="1"/>
</dbReference>
<evidence type="ECO:0000259" key="2">
    <source>
        <dbReference type="Pfam" id="PF03372"/>
    </source>
</evidence>
<dbReference type="CDD" id="cd04486">
    <property type="entry name" value="YhcR_OBF_like"/>
    <property type="match status" value="1"/>
</dbReference>
<evidence type="ECO:0000256" key="1">
    <source>
        <dbReference type="SAM" id="SignalP"/>
    </source>
</evidence>
<dbReference type="InterPro" id="IPR036691">
    <property type="entry name" value="Endo/exonu/phosph_ase_sf"/>
</dbReference>
<dbReference type="AlphaFoldDB" id="A0AAJ0GFR0"/>
<reference evidence="3" key="1">
    <citation type="submission" date="2023-04" db="EMBL/GenBank/DDBJ databases">
        <title>Black Yeasts Isolated from many extreme environments.</title>
        <authorList>
            <person name="Coleine C."/>
            <person name="Stajich J.E."/>
            <person name="Selbmann L."/>
        </authorList>
    </citation>
    <scope>NUCLEOTIDE SEQUENCE</scope>
    <source>
        <strain evidence="3">CCFEE 5312</strain>
    </source>
</reference>
<feature type="domain" description="Endonuclease/exonuclease/phosphatase" evidence="2">
    <location>
        <begin position="302"/>
        <end position="595"/>
    </location>
</feature>